<organism evidence="1 2">
    <name type="scientific">Clostridium baratii</name>
    <dbReference type="NCBI Taxonomy" id="1561"/>
    <lineage>
        <taxon>Bacteria</taxon>
        <taxon>Bacillati</taxon>
        <taxon>Bacillota</taxon>
        <taxon>Clostridia</taxon>
        <taxon>Eubacteriales</taxon>
        <taxon>Clostridiaceae</taxon>
        <taxon>Clostridium</taxon>
    </lineage>
</organism>
<name>A0A174QR32_9CLOT</name>
<reference evidence="1 2" key="1">
    <citation type="submission" date="2015-09" db="EMBL/GenBank/DDBJ databases">
        <authorList>
            <consortium name="Pathogen Informatics"/>
        </authorList>
    </citation>
    <scope>NUCLEOTIDE SEQUENCE [LARGE SCALE GENOMIC DNA]</scope>
    <source>
        <strain evidence="1 2">2789STDY5834956</strain>
    </source>
</reference>
<proteinExistence type="predicted"/>
<dbReference type="Proteomes" id="UP000095563">
    <property type="component" value="Unassembled WGS sequence"/>
</dbReference>
<accession>A0A174QR32</accession>
<dbReference type="RefSeq" id="WP_055206670.1">
    <property type="nucleotide sequence ID" value="NZ_CZBO01000001.1"/>
</dbReference>
<evidence type="ECO:0000313" key="2">
    <source>
        <dbReference type="Proteomes" id="UP000095563"/>
    </source>
</evidence>
<dbReference type="Gene3D" id="2.40.30.200">
    <property type="match status" value="1"/>
</dbReference>
<evidence type="ECO:0000313" key="1">
    <source>
        <dbReference type="EMBL" id="CUP74216.1"/>
    </source>
</evidence>
<sequence length="249" mass="29022">MELPVNVELTESDLVFNRRNCSEFNLIVSSFPKIPRLNEDVEEIELDGRNGSLTIKKGTYRDRHITISFKILDTYFFWDTLSKIEEWLYNVKDNRLFYDRQDRCFRVKRIIVGDLAKEVDLYGEFEVTFVCEPFMTDISPISITLGNMTYEMDNTKILYNDGDFEVEPKILIEGNGDIEIIINDAIIQLRDVVDSVEIDTKLMQVRDSSGANFSMNMYGDFPTLKKGANRISYTGNVKNMKIEYTNLYR</sequence>
<dbReference type="EMBL" id="CZBO01000001">
    <property type="protein sequence ID" value="CUP74216.1"/>
    <property type="molecule type" value="Genomic_DNA"/>
</dbReference>
<gene>
    <name evidence="1" type="ORF">ERS852568_00624</name>
</gene>
<dbReference type="AlphaFoldDB" id="A0A174QR32"/>
<protein>
    <submittedName>
        <fullName evidence="1">Tail component family protein</fullName>
    </submittedName>
</protein>